<feature type="region of interest" description="Disordered" evidence="1">
    <location>
        <begin position="1"/>
        <end position="76"/>
    </location>
</feature>
<name>A0AAI8VQF0_9PEZI</name>
<sequence>MKEGDGVEVSYNHNKLQEINPEHPTHVVDETDLDSDFDDRNKRDVEDREDLEARADVGSTPNRPRDLLVPRGVCPY</sequence>
<keyword evidence="3" id="KW-1185">Reference proteome</keyword>
<proteinExistence type="predicted"/>
<reference evidence="2" key="1">
    <citation type="submission" date="2023-10" db="EMBL/GenBank/DDBJ databases">
        <authorList>
            <person name="Hackl T."/>
        </authorList>
    </citation>
    <scope>NUCLEOTIDE SEQUENCE</scope>
</reference>
<feature type="non-terminal residue" evidence="2">
    <location>
        <position position="76"/>
    </location>
</feature>
<organism evidence="2 3">
    <name type="scientific">Anthostomella pinea</name>
    <dbReference type="NCBI Taxonomy" id="933095"/>
    <lineage>
        <taxon>Eukaryota</taxon>
        <taxon>Fungi</taxon>
        <taxon>Dikarya</taxon>
        <taxon>Ascomycota</taxon>
        <taxon>Pezizomycotina</taxon>
        <taxon>Sordariomycetes</taxon>
        <taxon>Xylariomycetidae</taxon>
        <taxon>Xylariales</taxon>
        <taxon>Xylariaceae</taxon>
        <taxon>Anthostomella</taxon>
    </lineage>
</organism>
<accession>A0AAI8VQF0</accession>
<dbReference type="Proteomes" id="UP001295740">
    <property type="component" value="Unassembled WGS sequence"/>
</dbReference>
<dbReference type="AlphaFoldDB" id="A0AAI8VQF0"/>
<comment type="caution">
    <text evidence="2">The sequence shown here is derived from an EMBL/GenBank/DDBJ whole genome shotgun (WGS) entry which is preliminary data.</text>
</comment>
<protein>
    <submittedName>
        <fullName evidence="2">Uu.00g141670.m01.CDS01</fullName>
    </submittedName>
</protein>
<feature type="compositionally biased region" description="Basic and acidic residues" evidence="1">
    <location>
        <begin position="38"/>
        <end position="55"/>
    </location>
</feature>
<evidence type="ECO:0000256" key="1">
    <source>
        <dbReference type="SAM" id="MobiDB-lite"/>
    </source>
</evidence>
<feature type="compositionally biased region" description="Basic and acidic residues" evidence="1">
    <location>
        <begin position="20"/>
        <end position="29"/>
    </location>
</feature>
<evidence type="ECO:0000313" key="3">
    <source>
        <dbReference type="Proteomes" id="UP001295740"/>
    </source>
</evidence>
<evidence type="ECO:0000313" key="2">
    <source>
        <dbReference type="EMBL" id="CAJ2509141.1"/>
    </source>
</evidence>
<gene>
    <name evidence="2" type="ORF">KHLLAP_LOCUS9609</name>
</gene>
<dbReference type="EMBL" id="CAUWAG010000012">
    <property type="protein sequence ID" value="CAJ2509141.1"/>
    <property type="molecule type" value="Genomic_DNA"/>
</dbReference>